<evidence type="ECO:0000313" key="3">
    <source>
        <dbReference type="Proteomes" id="UP000015102"/>
    </source>
</evidence>
<evidence type="ECO:0000313" key="2">
    <source>
        <dbReference type="EnsemblMetazoa" id="MESCA002275-PA"/>
    </source>
</evidence>
<sequence>MPLKVKTWSCALQVRTEFAAIRMTHQIHKFHSTFFIVILFLTILSLSCVLSLEINEESSIIAEETTDVIETSTGSSDLIEKDEDDEENNNDNISFWGFALDIVESVITNWYSGNNTSHQVLSNFIIFHSSFL</sequence>
<evidence type="ECO:0000256" key="1">
    <source>
        <dbReference type="SAM" id="Phobius"/>
    </source>
</evidence>
<reference evidence="2" key="2">
    <citation type="submission" date="2015-06" db="UniProtKB">
        <authorList>
            <consortium name="EnsemblMetazoa"/>
        </authorList>
    </citation>
    <scope>IDENTIFICATION</scope>
</reference>
<dbReference type="AlphaFoldDB" id="T1GFX3"/>
<keyword evidence="3" id="KW-1185">Reference proteome</keyword>
<organism evidence="2 3">
    <name type="scientific">Megaselia scalaris</name>
    <name type="common">Humpbacked fly</name>
    <name type="synonym">Phora scalaris</name>
    <dbReference type="NCBI Taxonomy" id="36166"/>
    <lineage>
        <taxon>Eukaryota</taxon>
        <taxon>Metazoa</taxon>
        <taxon>Ecdysozoa</taxon>
        <taxon>Arthropoda</taxon>
        <taxon>Hexapoda</taxon>
        <taxon>Insecta</taxon>
        <taxon>Pterygota</taxon>
        <taxon>Neoptera</taxon>
        <taxon>Endopterygota</taxon>
        <taxon>Diptera</taxon>
        <taxon>Brachycera</taxon>
        <taxon>Muscomorpha</taxon>
        <taxon>Platypezoidea</taxon>
        <taxon>Phoridae</taxon>
        <taxon>Megaseliini</taxon>
        <taxon>Megaselia</taxon>
    </lineage>
</organism>
<dbReference type="Proteomes" id="UP000015102">
    <property type="component" value="Unassembled WGS sequence"/>
</dbReference>
<accession>T1GFX3</accession>
<reference evidence="3" key="1">
    <citation type="submission" date="2013-02" db="EMBL/GenBank/DDBJ databases">
        <authorList>
            <person name="Hughes D."/>
        </authorList>
    </citation>
    <scope>NUCLEOTIDE SEQUENCE</scope>
    <source>
        <strain>Durham</strain>
        <strain evidence="3">NC isolate 2 -- Noor lab</strain>
    </source>
</reference>
<keyword evidence="1" id="KW-1133">Transmembrane helix</keyword>
<keyword evidence="1" id="KW-0472">Membrane</keyword>
<name>T1GFX3_MEGSC</name>
<dbReference type="HOGENOM" id="CLU_1919450_0_0_1"/>
<dbReference type="EnsemblMetazoa" id="MESCA002275-RA">
    <property type="protein sequence ID" value="MESCA002275-PA"/>
    <property type="gene ID" value="MESCA002275"/>
</dbReference>
<keyword evidence="1" id="KW-0812">Transmembrane</keyword>
<protein>
    <submittedName>
        <fullName evidence="2">Uncharacterized protein</fullName>
    </submittedName>
</protein>
<proteinExistence type="predicted"/>
<feature type="transmembrane region" description="Helical" evidence="1">
    <location>
        <begin position="32"/>
        <end position="52"/>
    </location>
</feature>
<dbReference type="EMBL" id="CAQQ02002369">
    <property type="status" value="NOT_ANNOTATED_CDS"/>
    <property type="molecule type" value="Genomic_DNA"/>
</dbReference>